<dbReference type="InterPro" id="IPR032710">
    <property type="entry name" value="NTF2-like_dom_sf"/>
</dbReference>
<comment type="caution">
    <text evidence="2">The sequence shown here is derived from an EMBL/GenBank/DDBJ whole genome shotgun (WGS) entry which is preliminary data.</text>
</comment>
<organism evidence="2 3">
    <name type="scientific">Labrys monachus</name>
    <dbReference type="NCBI Taxonomy" id="217067"/>
    <lineage>
        <taxon>Bacteria</taxon>
        <taxon>Pseudomonadati</taxon>
        <taxon>Pseudomonadota</taxon>
        <taxon>Alphaproteobacteria</taxon>
        <taxon>Hyphomicrobiales</taxon>
        <taxon>Xanthobacteraceae</taxon>
        <taxon>Labrys</taxon>
    </lineage>
</organism>
<proteinExistence type="predicted"/>
<accession>A0ABU0FL65</accession>
<evidence type="ECO:0000313" key="2">
    <source>
        <dbReference type="EMBL" id="MDQ0395352.1"/>
    </source>
</evidence>
<name>A0ABU0FL65_9HYPH</name>
<reference evidence="2 3" key="1">
    <citation type="submission" date="2023-07" db="EMBL/GenBank/DDBJ databases">
        <title>Genomic Encyclopedia of Type Strains, Phase IV (KMG-IV): sequencing the most valuable type-strain genomes for metagenomic binning, comparative biology and taxonomic classification.</title>
        <authorList>
            <person name="Goeker M."/>
        </authorList>
    </citation>
    <scope>NUCLEOTIDE SEQUENCE [LARGE SCALE GENOMIC DNA]</scope>
    <source>
        <strain evidence="2 3">DSM 5896</strain>
    </source>
</reference>
<dbReference type="Proteomes" id="UP001237448">
    <property type="component" value="Unassembled WGS sequence"/>
</dbReference>
<dbReference type="SUPFAM" id="SSF54427">
    <property type="entry name" value="NTF2-like"/>
    <property type="match status" value="1"/>
</dbReference>
<sequence>MTKAAMIAERYIALWNETDPDRRRALLAGTWTENGTYVDPLMQGAGHDQIDGLIAAVQARFPDFRFALTGRPDGYGDHVRFTWELGPEGGEGLVKGTDFAVLDGERLKAVSGFLDQVPAGA</sequence>
<feature type="domain" description="SnoaL-like" evidence="1">
    <location>
        <begin position="8"/>
        <end position="107"/>
    </location>
</feature>
<dbReference type="Gene3D" id="3.10.450.50">
    <property type="match status" value="1"/>
</dbReference>
<dbReference type="RefSeq" id="WP_307433966.1">
    <property type="nucleotide sequence ID" value="NZ_JAUSVK010000001.1"/>
</dbReference>
<evidence type="ECO:0000259" key="1">
    <source>
        <dbReference type="Pfam" id="PF12680"/>
    </source>
</evidence>
<gene>
    <name evidence="2" type="ORF">J3R73_005144</name>
</gene>
<keyword evidence="3" id="KW-1185">Reference proteome</keyword>
<dbReference type="InterPro" id="IPR037401">
    <property type="entry name" value="SnoaL-like"/>
</dbReference>
<evidence type="ECO:0000313" key="3">
    <source>
        <dbReference type="Proteomes" id="UP001237448"/>
    </source>
</evidence>
<dbReference type="Pfam" id="PF12680">
    <property type="entry name" value="SnoaL_2"/>
    <property type="match status" value="1"/>
</dbReference>
<protein>
    <recommendedName>
        <fullName evidence="1">SnoaL-like domain-containing protein</fullName>
    </recommendedName>
</protein>
<dbReference type="EMBL" id="JAUSVK010000001">
    <property type="protein sequence ID" value="MDQ0395352.1"/>
    <property type="molecule type" value="Genomic_DNA"/>
</dbReference>